<comment type="caution">
    <text evidence="2">The sequence shown here is derived from an EMBL/GenBank/DDBJ whole genome shotgun (WGS) entry which is preliminary data.</text>
</comment>
<organism evidence="2 3">
    <name type="scientific">Roseovarius bejariae</name>
    <dbReference type="NCBI Taxonomy" id="2576383"/>
    <lineage>
        <taxon>Bacteria</taxon>
        <taxon>Pseudomonadati</taxon>
        <taxon>Pseudomonadota</taxon>
        <taxon>Alphaproteobacteria</taxon>
        <taxon>Rhodobacterales</taxon>
        <taxon>Roseobacteraceae</taxon>
        <taxon>Roseovarius</taxon>
    </lineage>
</organism>
<dbReference type="RefSeq" id="WP_154153264.1">
    <property type="nucleotide sequence ID" value="NZ_SZWE01000001.1"/>
</dbReference>
<dbReference type="AlphaFoldDB" id="A0A844D0G7"/>
<keyword evidence="3" id="KW-1185">Reference proteome</keyword>
<dbReference type="GO" id="GO:0008803">
    <property type="term" value="F:bis(5'-nucleosyl)-tetraphosphatase (symmetrical) activity"/>
    <property type="evidence" value="ECO:0007669"/>
    <property type="project" value="TreeGrafter"/>
</dbReference>
<gene>
    <name evidence="2" type="ORF">FDP25_08030</name>
</gene>
<sequence>MQPMYAIPDIHGQKALLDHALALIDADGGRDARVVFLGDFIDRGPDSRGVIETLLQGQENGRDWICLRGNHDTYLPRFFDAGEAYTSKGHPDLPWWAARLGGDSTLASYGILIEGKTDAQILEETRAKVPRAHRDFLAACPLWHREPGLIFVHAGLRPGIALEDQTDEDLMWIREPFLSDPRDHGALVVHGHTALDAPCHHGNRVNLDGGAGWGRPLSPAVIEDGKVWLLAETGRQRLKPVD</sequence>
<feature type="domain" description="Calcineurin-like phosphoesterase" evidence="1">
    <location>
        <begin position="6"/>
        <end position="193"/>
    </location>
</feature>
<name>A0A844D0G7_9RHOB</name>
<protein>
    <submittedName>
        <fullName evidence="2">Serine/threonine protein phosphatase</fullName>
    </submittedName>
</protein>
<dbReference type="InterPro" id="IPR004843">
    <property type="entry name" value="Calcineurin-like_PHP"/>
</dbReference>
<dbReference type="SUPFAM" id="SSF56300">
    <property type="entry name" value="Metallo-dependent phosphatases"/>
    <property type="match status" value="1"/>
</dbReference>
<dbReference type="EMBL" id="SZWE01000001">
    <property type="protein sequence ID" value="MRU15373.1"/>
    <property type="molecule type" value="Genomic_DNA"/>
</dbReference>
<dbReference type="CDD" id="cd00144">
    <property type="entry name" value="MPP_PPP_family"/>
    <property type="match status" value="1"/>
</dbReference>
<dbReference type="InterPro" id="IPR029052">
    <property type="entry name" value="Metallo-depent_PP-like"/>
</dbReference>
<dbReference type="Gene3D" id="3.60.21.10">
    <property type="match status" value="1"/>
</dbReference>
<dbReference type="GO" id="GO:0005737">
    <property type="term" value="C:cytoplasm"/>
    <property type="evidence" value="ECO:0007669"/>
    <property type="project" value="TreeGrafter"/>
</dbReference>
<dbReference type="OrthoDB" id="9807890at2"/>
<accession>A0A844D0G7</accession>
<dbReference type="GO" id="GO:0016791">
    <property type="term" value="F:phosphatase activity"/>
    <property type="evidence" value="ECO:0007669"/>
    <property type="project" value="TreeGrafter"/>
</dbReference>
<dbReference type="PANTHER" id="PTHR42850">
    <property type="entry name" value="METALLOPHOSPHOESTERASE"/>
    <property type="match status" value="1"/>
</dbReference>
<evidence type="ECO:0000313" key="3">
    <source>
        <dbReference type="Proteomes" id="UP000564704"/>
    </source>
</evidence>
<dbReference type="Proteomes" id="UP000564704">
    <property type="component" value="Unassembled WGS sequence"/>
</dbReference>
<reference evidence="2 3" key="1">
    <citation type="submission" date="2019-05" db="EMBL/GenBank/DDBJ databases">
        <title>Roseovarius bejariae sp. nov., a moderately halophylic bacterium isolated from a saline soil in Rambla Salada (Murcia).</title>
        <authorList>
            <person name="Castro D.J."/>
            <person name="Gomez-Altuve A."/>
            <person name="Reina J.C."/>
            <person name="Rodriguez M."/>
            <person name="Sampedro I."/>
            <person name="Llamas I."/>
            <person name="Martinez-Checa F."/>
        </authorList>
    </citation>
    <scope>NUCLEOTIDE SEQUENCE [LARGE SCALE GENOMIC DNA]</scope>
    <source>
        <strain evidence="2 3">A21</strain>
    </source>
</reference>
<dbReference type="Pfam" id="PF00149">
    <property type="entry name" value="Metallophos"/>
    <property type="match status" value="1"/>
</dbReference>
<dbReference type="GO" id="GO:0110154">
    <property type="term" value="P:RNA decapping"/>
    <property type="evidence" value="ECO:0007669"/>
    <property type="project" value="TreeGrafter"/>
</dbReference>
<evidence type="ECO:0000259" key="1">
    <source>
        <dbReference type="Pfam" id="PF00149"/>
    </source>
</evidence>
<dbReference type="PANTHER" id="PTHR42850:SF4">
    <property type="entry name" value="ZINC-DEPENDENT ENDOPOLYPHOSPHATASE"/>
    <property type="match status" value="1"/>
</dbReference>
<proteinExistence type="predicted"/>
<evidence type="ECO:0000313" key="2">
    <source>
        <dbReference type="EMBL" id="MRU15373.1"/>
    </source>
</evidence>
<dbReference type="InterPro" id="IPR050126">
    <property type="entry name" value="Ap4A_hydrolase"/>
</dbReference>